<reference evidence="3" key="1">
    <citation type="submission" date="2017-09" db="EMBL/GenBank/DDBJ databases">
        <title>Depth-based differentiation of microbial function through sediment-hosted aquifers and enrichment of novel symbionts in the deep terrestrial subsurface.</title>
        <authorList>
            <person name="Probst A.J."/>
            <person name="Ladd B."/>
            <person name="Jarett J.K."/>
            <person name="Geller-Mcgrath D.E."/>
            <person name="Sieber C.M.K."/>
            <person name="Emerson J.B."/>
            <person name="Anantharaman K."/>
            <person name="Thomas B.C."/>
            <person name="Malmstrom R."/>
            <person name="Stieglmeier M."/>
            <person name="Klingl A."/>
            <person name="Woyke T."/>
            <person name="Ryan C.M."/>
            <person name="Banfield J.F."/>
        </authorList>
    </citation>
    <scope>NUCLEOTIDE SEQUENCE [LARGE SCALE GENOMIC DNA]</scope>
</reference>
<dbReference type="GO" id="GO:0046523">
    <property type="term" value="F:S-methyl-5-thioribose-1-phosphate isomerase activity"/>
    <property type="evidence" value="ECO:0007669"/>
    <property type="project" value="TreeGrafter"/>
</dbReference>
<dbReference type="InterPro" id="IPR027363">
    <property type="entry name" value="M1Pi_N"/>
</dbReference>
<dbReference type="Proteomes" id="UP000230956">
    <property type="component" value="Unassembled WGS sequence"/>
</dbReference>
<organism evidence="2 3">
    <name type="scientific">Candidatus Aquicultor secundus</name>
    <dbReference type="NCBI Taxonomy" id="1973895"/>
    <lineage>
        <taxon>Bacteria</taxon>
        <taxon>Bacillati</taxon>
        <taxon>Actinomycetota</taxon>
        <taxon>Candidatus Aquicultoria</taxon>
        <taxon>Candidatus Aquicultorales</taxon>
        <taxon>Candidatus Aquicultoraceae</taxon>
        <taxon>Candidatus Aquicultor</taxon>
    </lineage>
</organism>
<evidence type="ECO:0000256" key="1">
    <source>
        <dbReference type="RuleBase" id="RU003814"/>
    </source>
</evidence>
<protein>
    <submittedName>
        <fullName evidence="2">S-methyl-5-thioribose-1-phosphate isomerase</fullName>
    </submittedName>
</protein>
<dbReference type="AlphaFoldDB" id="A0A2M7T5G1"/>
<dbReference type="PANTHER" id="PTHR43475:SF1">
    <property type="entry name" value="METHYLTHIORIBOSE-1-PHOSPHATE ISOMERASE"/>
    <property type="match status" value="1"/>
</dbReference>
<dbReference type="EMBL" id="PFNG01000245">
    <property type="protein sequence ID" value="PIZ35349.1"/>
    <property type="molecule type" value="Genomic_DNA"/>
</dbReference>
<comment type="similarity">
    <text evidence="1">Belongs to the eIF-2B alpha/beta/delta subunits family.</text>
</comment>
<evidence type="ECO:0000313" key="3">
    <source>
        <dbReference type="Proteomes" id="UP000230956"/>
    </source>
</evidence>
<accession>A0A2M7T5G1</accession>
<dbReference type="InterPro" id="IPR037171">
    <property type="entry name" value="NagB/RpiA_transferase-like"/>
</dbReference>
<keyword evidence="2" id="KW-0413">Isomerase</keyword>
<name>A0A2M7T5G1_9ACTN</name>
<comment type="caution">
    <text evidence="2">The sequence shown here is derived from an EMBL/GenBank/DDBJ whole genome shotgun (WGS) entry which is preliminary data.</text>
</comment>
<proteinExistence type="inferred from homology"/>
<feature type="non-terminal residue" evidence="2">
    <location>
        <position position="159"/>
    </location>
</feature>
<dbReference type="SUPFAM" id="SSF100950">
    <property type="entry name" value="NagB/RpiA/CoA transferase-like"/>
    <property type="match status" value="1"/>
</dbReference>
<sequence>MKTVAWAGCEEGRTVGWRNCKVVLLDQNALPHKEVFIETSDYLRVAEAIKTLSVRGAPAIGVAAAYGLALAGLQSNAKGTPEFLQEIDHAAGVLGSTRPTAINLFWALDRMKKTAHGNSHLAVSRMKRILKEEADDIADEELKMSRRMGQFGADLLKSG</sequence>
<dbReference type="Pfam" id="PF01008">
    <property type="entry name" value="IF-2B"/>
    <property type="match status" value="1"/>
</dbReference>
<gene>
    <name evidence="2" type="ORF">COY37_10570</name>
</gene>
<dbReference type="PANTHER" id="PTHR43475">
    <property type="entry name" value="METHYLTHIORIBOSE-1-PHOSPHATE ISOMERASE"/>
    <property type="match status" value="1"/>
</dbReference>
<dbReference type="Gene3D" id="1.20.120.420">
    <property type="entry name" value="translation initiation factor eif-2b, domain 1"/>
    <property type="match status" value="1"/>
</dbReference>
<dbReference type="GO" id="GO:0019509">
    <property type="term" value="P:L-methionine salvage from methylthioadenosine"/>
    <property type="evidence" value="ECO:0007669"/>
    <property type="project" value="TreeGrafter"/>
</dbReference>
<evidence type="ECO:0000313" key="2">
    <source>
        <dbReference type="EMBL" id="PIZ35349.1"/>
    </source>
</evidence>
<dbReference type="InterPro" id="IPR000649">
    <property type="entry name" value="IF-2B-related"/>
</dbReference>